<accession>A0A1H0YH70</accession>
<name>A0A1H0YH70_9LACT</name>
<dbReference type="OrthoDB" id="8773442at2"/>
<protein>
    <submittedName>
        <fullName evidence="2">Glycosyl transferase family 2</fullName>
    </submittedName>
</protein>
<dbReference type="Pfam" id="PF00535">
    <property type="entry name" value="Glycos_transf_2"/>
    <property type="match status" value="1"/>
</dbReference>
<dbReference type="AlphaFoldDB" id="A0A1H0YH70"/>
<dbReference type="GO" id="GO:0016758">
    <property type="term" value="F:hexosyltransferase activity"/>
    <property type="evidence" value="ECO:0007669"/>
    <property type="project" value="UniProtKB-ARBA"/>
</dbReference>
<dbReference type="InterPro" id="IPR001173">
    <property type="entry name" value="Glyco_trans_2-like"/>
</dbReference>
<dbReference type="CDD" id="cd00761">
    <property type="entry name" value="Glyco_tranf_GTA_type"/>
    <property type="match status" value="1"/>
</dbReference>
<evidence type="ECO:0000313" key="3">
    <source>
        <dbReference type="Proteomes" id="UP000199481"/>
    </source>
</evidence>
<evidence type="ECO:0000313" key="2">
    <source>
        <dbReference type="EMBL" id="SDQ14393.1"/>
    </source>
</evidence>
<dbReference type="SUPFAM" id="SSF53448">
    <property type="entry name" value="Nucleotide-diphospho-sugar transferases"/>
    <property type="match status" value="1"/>
</dbReference>
<keyword evidence="3" id="KW-1185">Reference proteome</keyword>
<dbReference type="PANTHER" id="PTHR22916:SF3">
    <property type="entry name" value="UDP-GLCNAC:BETAGAL BETA-1,3-N-ACETYLGLUCOSAMINYLTRANSFERASE-LIKE PROTEIN 1"/>
    <property type="match status" value="1"/>
</dbReference>
<dbReference type="Proteomes" id="UP000199481">
    <property type="component" value="Unassembled WGS sequence"/>
</dbReference>
<dbReference type="InterPro" id="IPR029044">
    <property type="entry name" value="Nucleotide-diphossugar_trans"/>
</dbReference>
<keyword evidence="2" id="KW-0808">Transferase</keyword>
<organism evidence="2 3">
    <name type="scientific">Carnobacterium viridans</name>
    <dbReference type="NCBI Taxonomy" id="174587"/>
    <lineage>
        <taxon>Bacteria</taxon>
        <taxon>Bacillati</taxon>
        <taxon>Bacillota</taxon>
        <taxon>Bacilli</taxon>
        <taxon>Lactobacillales</taxon>
        <taxon>Carnobacteriaceae</taxon>
        <taxon>Carnobacterium</taxon>
    </lineage>
</organism>
<dbReference type="PANTHER" id="PTHR22916">
    <property type="entry name" value="GLYCOSYLTRANSFERASE"/>
    <property type="match status" value="1"/>
</dbReference>
<reference evidence="3" key="1">
    <citation type="submission" date="2016-10" db="EMBL/GenBank/DDBJ databases">
        <authorList>
            <person name="Varghese N."/>
            <person name="Submissions S."/>
        </authorList>
    </citation>
    <scope>NUCLEOTIDE SEQUENCE [LARGE SCALE GENOMIC DNA]</scope>
    <source>
        <strain evidence="3">MPL-11</strain>
    </source>
</reference>
<feature type="domain" description="Glycosyltransferase 2-like" evidence="1">
    <location>
        <begin position="7"/>
        <end position="150"/>
    </location>
</feature>
<proteinExistence type="predicted"/>
<dbReference type="EMBL" id="FNJW01000008">
    <property type="protein sequence ID" value="SDQ14393.1"/>
    <property type="molecule type" value="Genomic_DNA"/>
</dbReference>
<sequence>MGNVKISVIVPVYNVENYLEDCIESVISQKNFQDIELILIDDGSTDQSSKIIKKYTESYTNILDYYQENAGQSKARNKGIQHAKGEYIYFLDSDDLIPDLAMEHLYNLAVKEDLELILFEGKSFFDKSVDNMKIGNMNYERNKVYDKILNGQDLFIEMTANKDFYASPCLQFIKKKVLLENTIYFLEGIIHEDELFSYQLLMKSKKVKCIKDKLFYRRIRLDSTITSLNYEHRIESLTKVIQKTIEFNSHLEETTVEMDDALNSRVNHLLGQCIIYCMEMSFKNRKKNYIQLKDIKLIILNNGYSVYRKYIFYFKHPEIYRILQKVLITIRKIKTLS</sequence>
<evidence type="ECO:0000259" key="1">
    <source>
        <dbReference type="Pfam" id="PF00535"/>
    </source>
</evidence>
<gene>
    <name evidence="2" type="ORF">SAMN04487752_0942</name>
</gene>
<dbReference type="Gene3D" id="3.90.550.10">
    <property type="entry name" value="Spore Coat Polysaccharide Biosynthesis Protein SpsA, Chain A"/>
    <property type="match status" value="1"/>
</dbReference>
<dbReference type="RefSeq" id="WP_089975633.1">
    <property type="nucleotide sequence ID" value="NZ_CP084916.1"/>
</dbReference>